<feature type="region of interest" description="Disordered" evidence="3">
    <location>
        <begin position="215"/>
        <end position="234"/>
    </location>
</feature>
<evidence type="ECO:0000256" key="2">
    <source>
        <dbReference type="PROSITE-ProRule" id="PRU00094"/>
    </source>
</evidence>
<dbReference type="OMA" id="PCNELKT"/>
<dbReference type="SUPFAM" id="SSF57716">
    <property type="entry name" value="Glucocorticoid receptor-like (DNA-binding domain)"/>
    <property type="match status" value="1"/>
</dbReference>
<evidence type="ECO:0000313" key="5">
    <source>
        <dbReference type="Ensembl" id="ENSAPEP00000032707.1"/>
    </source>
</evidence>
<dbReference type="GO" id="GO:0007283">
    <property type="term" value="P:spermatogenesis"/>
    <property type="evidence" value="ECO:0007669"/>
    <property type="project" value="TreeGrafter"/>
</dbReference>
<dbReference type="GO" id="GO:0008270">
    <property type="term" value="F:zinc ion binding"/>
    <property type="evidence" value="ECO:0007669"/>
    <property type="project" value="UniProtKB-KW"/>
</dbReference>
<keyword evidence="1" id="KW-0539">Nucleus</keyword>
<protein>
    <recommendedName>
        <fullName evidence="4">GATA-type domain-containing protein</fullName>
    </recommendedName>
</protein>
<evidence type="ECO:0000256" key="1">
    <source>
        <dbReference type="ARBA" id="ARBA00023242"/>
    </source>
</evidence>
<dbReference type="Pfam" id="PF00320">
    <property type="entry name" value="GATA"/>
    <property type="match status" value="1"/>
</dbReference>
<proteinExistence type="predicted"/>
<dbReference type="PANTHER" id="PTHR47341">
    <property type="entry name" value="GATA-TYPE ZINC FINGER PROTEIN 1"/>
    <property type="match status" value="1"/>
</dbReference>
<dbReference type="Gene3D" id="3.30.50.10">
    <property type="entry name" value="Erythroid Transcription Factor GATA-1, subunit A"/>
    <property type="match status" value="1"/>
</dbReference>
<dbReference type="InterPro" id="IPR013088">
    <property type="entry name" value="Znf_NHR/GATA"/>
</dbReference>
<keyword evidence="2" id="KW-0862">Zinc</keyword>
<dbReference type="STRING" id="161767.ENSAPEP00000032707"/>
<feature type="region of interest" description="Disordered" evidence="3">
    <location>
        <begin position="467"/>
        <end position="494"/>
    </location>
</feature>
<dbReference type="PANTHER" id="PTHR47341:SF1">
    <property type="entry name" value="GATA-TYPE ZINC FINGER PROTEIN 1"/>
    <property type="match status" value="1"/>
</dbReference>
<sequence length="637" mass="70593">MTKTQILEESLLIIILKNCFLFSDHCNHSTTFSEGSDLSQGIFDLKAVLSYLMIYLISFSMSTGPSMQAASFVQGNQSRVEHDAPHSALFYLFQEVSKLTSPVCPGKISFLDTCPSSIQLNETSRKDPLVVKKRGEDVQSLPPVLLCDQLKKVKEESPSSSVTTLSEPRCECKSPWKVLSLINLYCEKLLHQGDVEELEPCSVSSAVKIGHSTIKSSTAEQDVPDGGGRNDSVGAQCTLRDASVSPVEDTTEDGYKRQYCVKDGEMSCSVQLLPAEKTDAVGVELLEHNAIASLQSQHRCKKEIKSSVNSQLQWKQEHKKDCCATVQDILDVPSHKNSLLQTHISNRCLNAQLTSQSSNEACVALSKPALMLDHNANLTLFIEPPCDTQLPPLCSVQSPSRSESLIFSNAESFHSLLKQDDKTTASKAEGAHDPKEEKYPAVAQLQSSSCNVSSATSKPELLAQKEEVGIPSSHQWRTKTPRKQPHPSRSADIQDPDFQGVIFRMDTELDDSREQCRLLITSKYSKKLCQSARKPRLRTRTSQKSLKISSSDDEKDLTANVFKSKVCASCCTRKTPMWRDAEDGTPLCNACGIRYKKYRVRCVNCWHIPRKEGNSSSSCLKCGNFVRLTSAQRKHTT</sequence>
<keyword evidence="6" id="KW-1185">Reference proteome</keyword>
<dbReference type="Proteomes" id="UP000265080">
    <property type="component" value="Chromosome 3"/>
</dbReference>
<keyword evidence="2" id="KW-0863">Zinc-finger</keyword>
<evidence type="ECO:0000256" key="3">
    <source>
        <dbReference type="SAM" id="MobiDB-lite"/>
    </source>
</evidence>
<dbReference type="AlphaFoldDB" id="A0A3P8UBM1"/>
<reference evidence="5 6" key="1">
    <citation type="submission" date="2018-03" db="EMBL/GenBank/DDBJ databases">
        <title>Finding Nemo's genes: A chromosome-scale reference assembly of the genome of the orange clownfish Amphiprion percula.</title>
        <authorList>
            <person name="Lehmann R."/>
        </authorList>
    </citation>
    <scope>NUCLEOTIDE SEQUENCE</scope>
</reference>
<dbReference type="GO" id="GO:0005634">
    <property type="term" value="C:nucleus"/>
    <property type="evidence" value="ECO:0007669"/>
    <property type="project" value="TreeGrafter"/>
</dbReference>
<dbReference type="GO" id="GO:0048599">
    <property type="term" value="P:oocyte development"/>
    <property type="evidence" value="ECO:0007669"/>
    <property type="project" value="TreeGrafter"/>
</dbReference>
<feature type="domain" description="GATA-type" evidence="4">
    <location>
        <begin position="561"/>
        <end position="596"/>
    </location>
</feature>
<dbReference type="CDD" id="cd00202">
    <property type="entry name" value="ZnF_GATA"/>
    <property type="match status" value="1"/>
</dbReference>
<dbReference type="GO" id="GO:0006357">
    <property type="term" value="P:regulation of transcription by RNA polymerase II"/>
    <property type="evidence" value="ECO:0007669"/>
    <property type="project" value="TreeGrafter"/>
</dbReference>
<dbReference type="InterPro" id="IPR000679">
    <property type="entry name" value="Znf_GATA"/>
</dbReference>
<dbReference type="GO" id="GO:0043565">
    <property type="term" value="F:sequence-specific DNA binding"/>
    <property type="evidence" value="ECO:0007669"/>
    <property type="project" value="InterPro"/>
</dbReference>
<dbReference type="InterPro" id="IPR053116">
    <property type="entry name" value="GATA-type_Znf_Regulator"/>
</dbReference>
<feature type="compositionally biased region" description="Basic residues" evidence="3">
    <location>
        <begin position="476"/>
        <end position="486"/>
    </location>
</feature>
<reference evidence="5" key="2">
    <citation type="submission" date="2025-08" db="UniProtKB">
        <authorList>
            <consortium name="Ensembl"/>
        </authorList>
    </citation>
    <scope>IDENTIFICATION</scope>
</reference>
<evidence type="ECO:0000313" key="6">
    <source>
        <dbReference type="Proteomes" id="UP000265080"/>
    </source>
</evidence>
<keyword evidence="2" id="KW-0479">Metal-binding</keyword>
<feature type="region of interest" description="Disordered" evidence="3">
    <location>
        <begin position="418"/>
        <end position="438"/>
    </location>
</feature>
<name>A0A3P8UBM1_AMPPE</name>
<reference evidence="5" key="3">
    <citation type="submission" date="2025-09" db="UniProtKB">
        <authorList>
            <consortium name="Ensembl"/>
        </authorList>
    </citation>
    <scope>IDENTIFICATION</scope>
</reference>
<accession>A0A3P8UBM1</accession>
<dbReference type="Ensembl" id="ENSAPET00000033571.1">
    <property type="protein sequence ID" value="ENSAPEP00000032707.1"/>
    <property type="gene ID" value="ENSAPEG00000023241.1"/>
</dbReference>
<evidence type="ECO:0000259" key="4">
    <source>
        <dbReference type="PROSITE" id="PS50114"/>
    </source>
</evidence>
<organism evidence="5 6">
    <name type="scientific">Amphiprion percula</name>
    <name type="common">Orange clownfish</name>
    <name type="synonym">Lutjanus percula</name>
    <dbReference type="NCBI Taxonomy" id="161767"/>
    <lineage>
        <taxon>Eukaryota</taxon>
        <taxon>Metazoa</taxon>
        <taxon>Chordata</taxon>
        <taxon>Craniata</taxon>
        <taxon>Vertebrata</taxon>
        <taxon>Euteleostomi</taxon>
        <taxon>Actinopterygii</taxon>
        <taxon>Neopterygii</taxon>
        <taxon>Teleostei</taxon>
        <taxon>Neoteleostei</taxon>
        <taxon>Acanthomorphata</taxon>
        <taxon>Ovalentaria</taxon>
        <taxon>Pomacentridae</taxon>
        <taxon>Amphiprion</taxon>
    </lineage>
</organism>
<dbReference type="GeneTree" id="ENSGT00470000042444"/>
<dbReference type="PROSITE" id="PS50114">
    <property type="entry name" value="GATA_ZN_FINGER_2"/>
    <property type="match status" value="1"/>
</dbReference>
<dbReference type="SMART" id="SM00401">
    <property type="entry name" value="ZnF_GATA"/>
    <property type="match status" value="1"/>
</dbReference>